<gene>
    <name evidence="3" type="ORF">JQU52_12350</name>
</gene>
<dbReference type="RefSeq" id="WP_230338776.1">
    <property type="nucleotide sequence ID" value="NZ_CP069798.1"/>
</dbReference>
<evidence type="ECO:0000256" key="2">
    <source>
        <dbReference type="RuleBase" id="RU362080"/>
    </source>
</evidence>
<dbReference type="Gene3D" id="3.40.1620.10">
    <property type="entry name" value="YefM-like domain"/>
    <property type="match status" value="1"/>
</dbReference>
<name>A0A892ZEV9_9NEIS</name>
<keyword evidence="4" id="KW-1185">Reference proteome</keyword>
<comment type="similarity">
    <text evidence="1 2">Belongs to the phD/YefM antitoxin family.</text>
</comment>
<reference evidence="3" key="1">
    <citation type="submission" date="2021-02" db="EMBL/GenBank/DDBJ databases">
        <title>Neisseriaceae sp. 26B isolated from the cloaca of a Common Toad-headed Turtle (Mesoclemmys nasuta).</title>
        <authorList>
            <person name="Spergser J."/>
            <person name="Busse H.-J."/>
        </authorList>
    </citation>
    <scope>NUCLEOTIDE SEQUENCE</scope>
    <source>
        <strain evidence="3">26B</strain>
    </source>
</reference>
<protein>
    <recommendedName>
        <fullName evidence="2">Antitoxin</fullName>
    </recommendedName>
</protein>
<dbReference type="AlphaFoldDB" id="A0A892ZEV9"/>
<dbReference type="EMBL" id="CP069798">
    <property type="protein sequence ID" value="QRQ81482.1"/>
    <property type="molecule type" value="Genomic_DNA"/>
</dbReference>
<dbReference type="KEGG" id="ptes:JQU52_12350"/>
<dbReference type="InterPro" id="IPR006442">
    <property type="entry name" value="Antitoxin_Phd/YefM"/>
</dbReference>
<organism evidence="3 4">
    <name type="scientific">Paralysiella testudinis</name>
    <dbReference type="NCBI Taxonomy" id="2809020"/>
    <lineage>
        <taxon>Bacteria</taxon>
        <taxon>Pseudomonadati</taxon>
        <taxon>Pseudomonadota</taxon>
        <taxon>Betaproteobacteria</taxon>
        <taxon>Neisseriales</taxon>
        <taxon>Neisseriaceae</taxon>
        <taxon>Paralysiella</taxon>
    </lineage>
</organism>
<evidence type="ECO:0000313" key="3">
    <source>
        <dbReference type="EMBL" id="QRQ81482.1"/>
    </source>
</evidence>
<dbReference type="NCBIfam" id="TIGR01552">
    <property type="entry name" value="phd_fam"/>
    <property type="match status" value="1"/>
</dbReference>
<evidence type="ECO:0000256" key="1">
    <source>
        <dbReference type="ARBA" id="ARBA00009981"/>
    </source>
</evidence>
<proteinExistence type="inferred from homology"/>
<comment type="function">
    <text evidence="2">Antitoxin component of a type II toxin-antitoxin (TA) system.</text>
</comment>
<dbReference type="Pfam" id="PF02604">
    <property type="entry name" value="PhdYeFM_antitox"/>
    <property type="match status" value="1"/>
</dbReference>
<dbReference type="SUPFAM" id="SSF143120">
    <property type="entry name" value="YefM-like"/>
    <property type="match status" value="1"/>
</dbReference>
<evidence type="ECO:0000313" key="4">
    <source>
        <dbReference type="Proteomes" id="UP000653156"/>
    </source>
</evidence>
<dbReference type="Proteomes" id="UP000653156">
    <property type="component" value="Chromosome"/>
</dbReference>
<accession>A0A892ZEV9</accession>
<sequence length="102" mass="11265">MQIFTAKDAKTHFGAVLDLVQREPVLITRNNRPAGVFVSIEDLEGTYLADLLMEKEAGYDEWVSASTQDALAKHRANPDTGIQAGEIHQLVMQKVRAKIGSK</sequence>
<dbReference type="InterPro" id="IPR036165">
    <property type="entry name" value="YefM-like_sf"/>
</dbReference>